<evidence type="ECO:0000256" key="1">
    <source>
        <dbReference type="SAM" id="MobiDB-lite"/>
    </source>
</evidence>
<feature type="region of interest" description="Disordered" evidence="1">
    <location>
        <begin position="50"/>
        <end position="74"/>
    </location>
</feature>
<gene>
    <name evidence="2" type="ORF">J1N35_022804</name>
</gene>
<name>A0A9D3VHF3_9ROSI</name>
<evidence type="ECO:0000313" key="2">
    <source>
        <dbReference type="EMBL" id="KAH1083043.1"/>
    </source>
</evidence>
<proteinExistence type="predicted"/>
<protein>
    <submittedName>
        <fullName evidence="2">Uncharacterized protein</fullName>
    </submittedName>
</protein>
<reference evidence="2 3" key="1">
    <citation type="journal article" date="2021" name="Plant Biotechnol. J.">
        <title>Multi-omics assisted identification of the key and species-specific regulatory components of drought-tolerant mechanisms in Gossypium stocksii.</title>
        <authorList>
            <person name="Yu D."/>
            <person name="Ke L."/>
            <person name="Zhang D."/>
            <person name="Wu Y."/>
            <person name="Sun Y."/>
            <person name="Mei J."/>
            <person name="Sun J."/>
            <person name="Sun Y."/>
        </authorList>
    </citation>
    <scope>NUCLEOTIDE SEQUENCE [LARGE SCALE GENOMIC DNA]</scope>
    <source>
        <strain evidence="3">cv. E1</strain>
        <tissue evidence="2">Leaf</tissue>
    </source>
</reference>
<keyword evidence="3" id="KW-1185">Reference proteome</keyword>
<dbReference type="Proteomes" id="UP000828251">
    <property type="component" value="Unassembled WGS sequence"/>
</dbReference>
<organism evidence="2 3">
    <name type="scientific">Gossypium stocksii</name>
    <dbReference type="NCBI Taxonomy" id="47602"/>
    <lineage>
        <taxon>Eukaryota</taxon>
        <taxon>Viridiplantae</taxon>
        <taxon>Streptophyta</taxon>
        <taxon>Embryophyta</taxon>
        <taxon>Tracheophyta</taxon>
        <taxon>Spermatophyta</taxon>
        <taxon>Magnoliopsida</taxon>
        <taxon>eudicotyledons</taxon>
        <taxon>Gunneridae</taxon>
        <taxon>Pentapetalae</taxon>
        <taxon>rosids</taxon>
        <taxon>malvids</taxon>
        <taxon>Malvales</taxon>
        <taxon>Malvaceae</taxon>
        <taxon>Malvoideae</taxon>
        <taxon>Gossypium</taxon>
    </lineage>
</organism>
<dbReference type="AlphaFoldDB" id="A0A9D3VHF3"/>
<dbReference type="EMBL" id="JAIQCV010000007">
    <property type="protein sequence ID" value="KAH1083043.1"/>
    <property type="molecule type" value="Genomic_DNA"/>
</dbReference>
<sequence length="182" mass="20659">MHIGWSMFDARNTYWGMTSTSIGWQFTSDWKRYETSTRRDDVLSATSIGEGTSYVTNDGGLDDESDVKPPREPGLNGAEVILFSELELVPTEPEYVEEGSNEEEGDPRFRAYLPPAHMHNVNLSTDDALEFLDLPYRRRDHTSSSLDSGKLKVGKKFSSKDSFLGALKQRTTTKLPYRDNFF</sequence>
<accession>A0A9D3VHF3</accession>
<evidence type="ECO:0000313" key="3">
    <source>
        <dbReference type="Proteomes" id="UP000828251"/>
    </source>
</evidence>
<comment type="caution">
    <text evidence="2">The sequence shown here is derived from an EMBL/GenBank/DDBJ whole genome shotgun (WGS) entry which is preliminary data.</text>
</comment>